<organism evidence="2 3">
    <name type="scientific">Uncinocarpus reesii (strain UAMH 1704)</name>
    <dbReference type="NCBI Taxonomy" id="336963"/>
    <lineage>
        <taxon>Eukaryota</taxon>
        <taxon>Fungi</taxon>
        <taxon>Dikarya</taxon>
        <taxon>Ascomycota</taxon>
        <taxon>Pezizomycotina</taxon>
        <taxon>Eurotiomycetes</taxon>
        <taxon>Eurotiomycetidae</taxon>
        <taxon>Onygenales</taxon>
        <taxon>Onygenaceae</taxon>
        <taxon>Uncinocarpus</taxon>
    </lineage>
</organism>
<evidence type="ECO:0000256" key="1">
    <source>
        <dbReference type="SAM" id="SignalP"/>
    </source>
</evidence>
<dbReference type="HOGENOM" id="CLU_094265_2_0_1"/>
<evidence type="ECO:0000313" key="2">
    <source>
        <dbReference type="EMBL" id="EEP78621.1"/>
    </source>
</evidence>
<name>C4JQY5_UNCRE</name>
<accession>C4JQY5</accession>
<feature type="signal peptide" evidence="1">
    <location>
        <begin position="1"/>
        <end position="18"/>
    </location>
</feature>
<sequence>MQFKTIAFLLLSATTALANPKPQEIDIDLGDITSLIGEIPTSLPTDFLDDLKSFSKYIPPPGIASVLETALPSEVRQSIEANPTNAYKFNTDLYSSLKAGQTPEWYGDLPSDVKSYLNMVGGLTGTANGPQATGAGAGGEPASASGNYAARPTGAVAASLAGAAGILGLAILL</sequence>
<keyword evidence="1" id="KW-0732">Signal</keyword>
<dbReference type="RefSeq" id="XP_002543950.1">
    <property type="nucleotide sequence ID" value="XM_002543904.1"/>
</dbReference>
<dbReference type="eggNOG" id="ENOG502T2RY">
    <property type="taxonomic scope" value="Eukaryota"/>
</dbReference>
<dbReference type="KEGG" id="ure:UREG_03467"/>
<dbReference type="EMBL" id="CH476616">
    <property type="protein sequence ID" value="EEP78621.1"/>
    <property type="molecule type" value="Genomic_DNA"/>
</dbReference>
<gene>
    <name evidence="2" type="ORF">UREG_03467</name>
</gene>
<dbReference type="GeneID" id="8442041"/>
<feature type="chain" id="PRO_5002937861" evidence="1">
    <location>
        <begin position="19"/>
        <end position="173"/>
    </location>
</feature>
<dbReference type="OMA" id="GQIPDWY"/>
<dbReference type="OrthoDB" id="5419608at2759"/>
<dbReference type="AlphaFoldDB" id="C4JQY5"/>
<reference evidence="3" key="1">
    <citation type="journal article" date="2009" name="Genome Res.">
        <title>Comparative genomic analyses of the human fungal pathogens Coccidioides and their relatives.</title>
        <authorList>
            <person name="Sharpton T.J."/>
            <person name="Stajich J.E."/>
            <person name="Rounsley S.D."/>
            <person name="Gardner M.J."/>
            <person name="Wortman J.R."/>
            <person name="Jordar V.S."/>
            <person name="Maiti R."/>
            <person name="Kodira C.D."/>
            <person name="Neafsey D.E."/>
            <person name="Zeng Q."/>
            <person name="Hung C.-Y."/>
            <person name="McMahan C."/>
            <person name="Muszewska A."/>
            <person name="Grynberg M."/>
            <person name="Mandel M.A."/>
            <person name="Kellner E.M."/>
            <person name="Barker B.M."/>
            <person name="Galgiani J.N."/>
            <person name="Orbach M.J."/>
            <person name="Kirkland T.N."/>
            <person name="Cole G.T."/>
            <person name="Henn M.R."/>
            <person name="Birren B.W."/>
            <person name="Taylor J.W."/>
        </authorList>
    </citation>
    <scope>NUCLEOTIDE SEQUENCE [LARGE SCALE GENOMIC DNA]</scope>
    <source>
        <strain evidence="3">UAMH 1704</strain>
    </source>
</reference>
<evidence type="ECO:0000313" key="3">
    <source>
        <dbReference type="Proteomes" id="UP000002058"/>
    </source>
</evidence>
<dbReference type="Proteomes" id="UP000002058">
    <property type="component" value="Unassembled WGS sequence"/>
</dbReference>
<protein>
    <submittedName>
        <fullName evidence="2">Uncharacterized protein</fullName>
    </submittedName>
</protein>
<dbReference type="InParanoid" id="C4JQY5"/>
<dbReference type="VEuPathDB" id="FungiDB:UREG_03467"/>
<proteinExistence type="predicted"/>
<keyword evidence="3" id="KW-1185">Reference proteome</keyword>